<dbReference type="SUPFAM" id="SSF50249">
    <property type="entry name" value="Nucleic acid-binding proteins"/>
    <property type="match status" value="1"/>
</dbReference>
<gene>
    <name evidence="2" type="ORF">BSAL_47775</name>
</gene>
<dbReference type="EMBL" id="CYKH01002240">
    <property type="protein sequence ID" value="CUG94356.1"/>
    <property type="molecule type" value="Genomic_DNA"/>
</dbReference>
<evidence type="ECO:0000313" key="2">
    <source>
        <dbReference type="EMBL" id="CUG94356.1"/>
    </source>
</evidence>
<feature type="compositionally biased region" description="Basic and acidic residues" evidence="1">
    <location>
        <begin position="150"/>
        <end position="166"/>
    </location>
</feature>
<sequence length="166" mass="18278">MLRKSLTLFSPKLGSSSRLLRAPKTINSVTLVGVVHDIQSGFVFEDAVTQFTLTTTSVDTTSSSQECVVEKDHHTIRCYGDVFSAEIKNKIKEGNVICVNGRLRLNPQLESGTNKYYYFPFVHVQPPNGQVSVVHSDRRKAPAPTSPISEEIKDAPSESTEKKPAA</sequence>
<dbReference type="AlphaFoldDB" id="A0A0S4JZ11"/>
<name>A0A0S4JZ11_BODSA</name>
<evidence type="ECO:0000256" key="1">
    <source>
        <dbReference type="SAM" id="MobiDB-lite"/>
    </source>
</evidence>
<dbReference type="FunFam" id="2.40.50.140:FF:000251">
    <property type="entry name" value="MP18 RNA editing complex protein"/>
    <property type="match status" value="1"/>
</dbReference>
<dbReference type="Gene3D" id="2.40.50.140">
    <property type="entry name" value="Nucleic acid-binding proteins"/>
    <property type="match status" value="1"/>
</dbReference>
<dbReference type="PANTHER" id="PTHR40735">
    <property type="entry name" value="RNA-EDITING COMPLEX PROTEIN MP42-RELATED"/>
    <property type="match status" value="1"/>
</dbReference>
<dbReference type="OMA" id="RAPKTIN"/>
<reference evidence="3" key="1">
    <citation type="submission" date="2015-09" db="EMBL/GenBank/DDBJ databases">
        <authorList>
            <consortium name="Pathogen Informatics"/>
        </authorList>
    </citation>
    <scope>NUCLEOTIDE SEQUENCE [LARGE SCALE GENOMIC DNA]</scope>
    <source>
        <strain evidence="3">Lake Konstanz</strain>
    </source>
</reference>
<keyword evidence="3" id="KW-1185">Reference proteome</keyword>
<dbReference type="PANTHER" id="PTHR40735:SF3">
    <property type="entry name" value="RNA-EDITING COMPLEX PROTEIN MP42"/>
    <property type="match status" value="1"/>
</dbReference>
<evidence type="ECO:0008006" key="4">
    <source>
        <dbReference type="Google" id="ProtNLM"/>
    </source>
</evidence>
<dbReference type="VEuPathDB" id="TriTrypDB:BSAL_47775"/>
<evidence type="ECO:0000313" key="3">
    <source>
        <dbReference type="Proteomes" id="UP000051952"/>
    </source>
</evidence>
<feature type="region of interest" description="Disordered" evidence="1">
    <location>
        <begin position="131"/>
        <end position="166"/>
    </location>
</feature>
<dbReference type="Proteomes" id="UP000051952">
    <property type="component" value="Unassembled WGS sequence"/>
</dbReference>
<proteinExistence type="predicted"/>
<protein>
    <recommendedName>
        <fullName evidence="4">RNA editing complex protein MP18</fullName>
    </recommendedName>
</protein>
<dbReference type="OrthoDB" id="272802at2759"/>
<accession>A0A0S4JZ11</accession>
<organism evidence="2 3">
    <name type="scientific">Bodo saltans</name>
    <name type="common">Flagellated protozoan</name>
    <dbReference type="NCBI Taxonomy" id="75058"/>
    <lineage>
        <taxon>Eukaryota</taxon>
        <taxon>Discoba</taxon>
        <taxon>Euglenozoa</taxon>
        <taxon>Kinetoplastea</taxon>
        <taxon>Metakinetoplastina</taxon>
        <taxon>Eubodonida</taxon>
        <taxon>Bodonidae</taxon>
        <taxon>Bodo</taxon>
    </lineage>
</organism>
<dbReference type="InterPro" id="IPR012340">
    <property type="entry name" value="NA-bd_OB-fold"/>
</dbReference>